<dbReference type="Proteomes" id="UP001056120">
    <property type="component" value="Linkage Group LG26"/>
</dbReference>
<comment type="caution">
    <text evidence="1">The sequence shown here is derived from an EMBL/GenBank/DDBJ whole genome shotgun (WGS) entry which is preliminary data.</text>
</comment>
<organism evidence="1 2">
    <name type="scientific">Smallanthus sonchifolius</name>
    <dbReference type="NCBI Taxonomy" id="185202"/>
    <lineage>
        <taxon>Eukaryota</taxon>
        <taxon>Viridiplantae</taxon>
        <taxon>Streptophyta</taxon>
        <taxon>Embryophyta</taxon>
        <taxon>Tracheophyta</taxon>
        <taxon>Spermatophyta</taxon>
        <taxon>Magnoliopsida</taxon>
        <taxon>eudicotyledons</taxon>
        <taxon>Gunneridae</taxon>
        <taxon>Pentapetalae</taxon>
        <taxon>asterids</taxon>
        <taxon>campanulids</taxon>
        <taxon>Asterales</taxon>
        <taxon>Asteraceae</taxon>
        <taxon>Asteroideae</taxon>
        <taxon>Heliantheae alliance</taxon>
        <taxon>Millerieae</taxon>
        <taxon>Smallanthus</taxon>
    </lineage>
</organism>
<evidence type="ECO:0000313" key="2">
    <source>
        <dbReference type="Proteomes" id="UP001056120"/>
    </source>
</evidence>
<proteinExistence type="predicted"/>
<reference evidence="2" key="1">
    <citation type="journal article" date="2022" name="Mol. Ecol. Resour.">
        <title>The genomes of chicory, endive, great burdock and yacon provide insights into Asteraceae palaeo-polyploidization history and plant inulin production.</title>
        <authorList>
            <person name="Fan W."/>
            <person name="Wang S."/>
            <person name="Wang H."/>
            <person name="Wang A."/>
            <person name="Jiang F."/>
            <person name="Liu H."/>
            <person name="Zhao H."/>
            <person name="Xu D."/>
            <person name="Zhang Y."/>
        </authorList>
    </citation>
    <scope>NUCLEOTIDE SEQUENCE [LARGE SCALE GENOMIC DNA]</scope>
    <source>
        <strain evidence="2">cv. Yunnan</strain>
    </source>
</reference>
<accession>A0ACB8ZBS9</accession>
<evidence type="ECO:0000313" key="1">
    <source>
        <dbReference type="EMBL" id="KAI3693565.1"/>
    </source>
</evidence>
<name>A0ACB8ZBS9_9ASTR</name>
<gene>
    <name evidence="1" type="ORF">L1987_76512</name>
</gene>
<reference evidence="1 2" key="2">
    <citation type="journal article" date="2022" name="Mol. Ecol. Resour.">
        <title>The genomes of chicory, endive, great burdock and yacon provide insights into Asteraceae paleo-polyploidization history and plant inulin production.</title>
        <authorList>
            <person name="Fan W."/>
            <person name="Wang S."/>
            <person name="Wang H."/>
            <person name="Wang A."/>
            <person name="Jiang F."/>
            <person name="Liu H."/>
            <person name="Zhao H."/>
            <person name="Xu D."/>
            <person name="Zhang Y."/>
        </authorList>
    </citation>
    <scope>NUCLEOTIDE SEQUENCE [LARGE SCALE GENOMIC DNA]</scope>
    <source>
        <strain evidence="2">cv. Yunnan</strain>
        <tissue evidence="1">Leaves</tissue>
    </source>
</reference>
<dbReference type="EMBL" id="CM042043">
    <property type="protein sequence ID" value="KAI3693565.1"/>
    <property type="molecule type" value="Genomic_DNA"/>
</dbReference>
<sequence length="201" mass="22061">MKTITLFLLAFIFTANSAPAPVLDAHGKKLRAGVKYYVKPAVGDGYIGGLILAQVGNESCPAAVAQSRGIEKGLSLTFTPVNPKEGVIRVSTDVNIKFSGSTRCHESNVWRLKYNEVIKQYAVMVGGVEGNPGPETLDNWFKIEKSIYDGYKFVFCPTVCSYCKVMCTDVNTILTDDSEGQPLVLMNDTYFPFSVIFYSTI</sequence>
<protein>
    <submittedName>
        <fullName evidence="1">Uncharacterized protein</fullName>
    </submittedName>
</protein>
<keyword evidence="2" id="KW-1185">Reference proteome</keyword>